<protein>
    <submittedName>
        <fullName evidence="6">NADH dehydrogenase</fullName>
    </submittedName>
</protein>
<dbReference type="Proteomes" id="UP000187941">
    <property type="component" value="Chromosome"/>
</dbReference>
<dbReference type="SUPFAM" id="SSF51905">
    <property type="entry name" value="FAD/NAD(P)-binding domain"/>
    <property type="match status" value="1"/>
</dbReference>
<evidence type="ECO:0000256" key="2">
    <source>
        <dbReference type="ARBA" id="ARBA00006442"/>
    </source>
</evidence>
<feature type="domain" description="FAD/NAD(P)-binding" evidence="5">
    <location>
        <begin position="3"/>
        <end position="281"/>
    </location>
</feature>
<dbReference type="InterPro" id="IPR050260">
    <property type="entry name" value="FAD-bd_OxRdtase"/>
</dbReference>
<name>A0A1P9X034_9BACT</name>
<accession>A0A1P9X034</accession>
<keyword evidence="4" id="KW-0274">FAD</keyword>
<keyword evidence="3" id="KW-0285">Flavoprotein</keyword>
<sequence>MSHLVIIGNGIAGITTARHVRQQSPDHRITVISAESDHFFSRTALMYIYMGHLKYEHTKPYEDWFWAKNRIDLKRARVEAVETDAKQLRLDDGSFLGYDQLVIATGSKPSFFGWPGQYLTGVQGLYGLPDLDAMERNTQGISHAVVVGGGLIGVEMAEMLHSRHISVTMLVRERTYWSSVLPAEEGELIGRHLRRHGVDLQLQTELREILPDSQGRVRAIVTTDGREMPCQFVGLAIGVTPNVSLLDGAGIDVKRGVLVNEFFETNIPNVYAVGDCNEFREPVFGSDGAPRKANEQIWYTGRMHGETLAQTLCGKRTAYQPGVFFNSAKFFDIEYQTYGTVNAQLAEGEQTLYWEATNGEQCLRINYLADGQRVVGLHGFGLRLRHAVVDRWIRDKQPLSYVLARLREANFNPEFADFVVAESDNTLRLDRSRNWLARLFA</sequence>
<dbReference type="KEGG" id="smon:AWR27_17675"/>
<evidence type="ECO:0000256" key="3">
    <source>
        <dbReference type="ARBA" id="ARBA00022630"/>
    </source>
</evidence>
<dbReference type="Pfam" id="PF07992">
    <property type="entry name" value="Pyr_redox_2"/>
    <property type="match status" value="1"/>
</dbReference>
<dbReference type="STRING" id="1178516.AWR27_17675"/>
<comment type="cofactor">
    <cofactor evidence="1">
        <name>FAD</name>
        <dbReference type="ChEBI" id="CHEBI:57692"/>
    </cofactor>
</comment>
<reference evidence="6 7" key="1">
    <citation type="submission" date="2016-01" db="EMBL/GenBank/DDBJ databases">
        <authorList>
            <person name="Oliw E.H."/>
        </authorList>
    </citation>
    <scope>NUCLEOTIDE SEQUENCE [LARGE SCALE GENOMIC DNA]</scope>
    <source>
        <strain evidence="6 7">DY10</strain>
    </source>
</reference>
<dbReference type="InterPro" id="IPR036188">
    <property type="entry name" value="FAD/NAD-bd_sf"/>
</dbReference>
<evidence type="ECO:0000313" key="6">
    <source>
        <dbReference type="EMBL" id="AQG80990.1"/>
    </source>
</evidence>
<evidence type="ECO:0000256" key="4">
    <source>
        <dbReference type="ARBA" id="ARBA00022827"/>
    </source>
</evidence>
<dbReference type="GO" id="GO:0016491">
    <property type="term" value="F:oxidoreductase activity"/>
    <property type="evidence" value="ECO:0007669"/>
    <property type="project" value="InterPro"/>
</dbReference>
<evidence type="ECO:0000313" key="7">
    <source>
        <dbReference type="Proteomes" id="UP000187941"/>
    </source>
</evidence>
<dbReference type="AlphaFoldDB" id="A0A1P9X034"/>
<dbReference type="PRINTS" id="PR00411">
    <property type="entry name" value="PNDRDTASEI"/>
</dbReference>
<gene>
    <name evidence="6" type="ORF">AWR27_17675</name>
</gene>
<dbReference type="RefSeq" id="WP_077132454.1">
    <property type="nucleotide sequence ID" value="NZ_CP014263.1"/>
</dbReference>
<evidence type="ECO:0000259" key="5">
    <source>
        <dbReference type="Pfam" id="PF07992"/>
    </source>
</evidence>
<dbReference type="Gene3D" id="3.50.50.60">
    <property type="entry name" value="FAD/NAD(P)-binding domain"/>
    <property type="match status" value="2"/>
</dbReference>
<dbReference type="PANTHER" id="PTHR43429">
    <property type="entry name" value="PYRIDINE NUCLEOTIDE-DISULFIDE OXIDOREDUCTASE DOMAIN-CONTAINING"/>
    <property type="match status" value="1"/>
</dbReference>
<keyword evidence="7" id="KW-1185">Reference proteome</keyword>
<evidence type="ECO:0000256" key="1">
    <source>
        <dbReference type="ARBA" id="ARBA00001974"/>
    </source>
</evidence>
<dbReference type="PANTHER" id="PTHR43429:SF3">
    <property type="entry name" value="NITRITE REDUCTASE [NAD(P)H]"/>
    <property type="match status" value="1"/>
</dbReference>
<dbReference type="EMBL" id="CP014263">
    <property type="protein sequence ID" value="AQG80990.1"/>
    <property type="molecule type" value="Genomic_DNA"/>
</dbReference>
<organism evidence="6 7">
    <name type="scientific">Spirosoma montaniterrae</name>
    <dbReference type="NCBI Taxonomy" id="1178516"/>
    <lineage>
        <taxon>Bacteria</taxon>
        <taxon>Pseudomonadati</taxon>
        <taxon>Bacteroidota</taxon>
        <taxon>Cytophagia</taxon>
        <taxon>Cytophagales</taxon>
        <taxon>Cytophagaceae</taxon>
        <taxon>Spirosoma</taxon>
    </lineage>
</organism>
<comment type="similarity">
    <text evidence="2">Belongs to the FAD-dependent oxidoreductase family.</text>
</comment>
<dbReference type="InterPro" id="IPR023753">
    <property type="entry name" value="FAD/NAD-binding_dom"/>
</dbReference>
<dbReference type="OrthoDB" id="9792592at2"/>
<dbReference type="PRINTS" id="PR00368">
    <property type="entry name" value="FADPNR"/>
</dbReference>
<proteinExistence type="inferred from homology"/>